<dbReference type="EMBL" id="NBYY01000039">
    <property type="protein sequence ID" value="PCS21149.1"/>
    <property type="molecule type" value="Genomic_DNA"/>
</dbReference>
<reference evidence="2" key="1">
    <citation type="submission" date="2017-04" db="EMBL/GenBank/DDBJ databases">
        <title>Genome evolution of the luminous symbionts of deep sea anglerfish.</title>
        <authorList>
            <person name="Hendry T.A."/>
        </authorList>
    </citation>
    <scope>NUCLEOTIDE SEQUENCE [LARGE SCALE GENOMIC DNA]</scope>
</reference>
<proteinExistence type="predicted"/>
<dbReference type="RefSeq" id="WP_150139307.1">
    <property type="nucleotide sequence ID" value="NZ_CAWNJE010000020.1"/>
</dbReference>
<dbReference type="Proteomes" id="UP000219020">
    <property type="component" value="Unassembled WGS sequence"/>
</dbReference>
<keyword evidence="2" id="KW-1185">Reference proteome</keyword>
<name>A0A2A5SYY6_9GAMM</name>
<dbReference type="AlphaFoldDB" id="A0A2A5SYY6"/>
<comment type="caution">
    <text evidence="1">The sequence shown here is derived from an EMBL/GenBank/DDBJ whole genome shotgun (WGS) entry which is preliminary data.</text>
</comment>
<dbReference type="GeneID" id="66953086"/>
<organism evidence="1 2">
    <name type="scientific">Candidatus Enterovibrio escicola</name>
    <dbReference type="NCBI Taxonomy" id="1927127"/>
    <lineage>
        <taxon>Bacteria</taxon>
        <taxon>Pseudomonadati</taxon>
        <taxon>Pseudomonadota</taxon>
        <taxon>Gammaproteobacteria</taxon>
        <taxon>Vibrionales</taxon>
        <taxon>Vibrionaceae</taxon>
        <taxon>Enterovibrio</taxon>
    </lineage>
</organism>
<gene>
    <name evidence="1" type="ORF">BTN49_3296</name>
</gene>
<sequence>MGKHLISSDIKQRNKPSFFSVSEVINIHHSGYLGFKTDYIHFIYLYLTNKFPELINLRSV</sequence>
<evidence type="ECO:0000313" key="1">
    <source>
        <dbReference type="EMBL" id="PCS21149.1"/>
    </source>
</evidence>
<protein>
    <submittedName>
        <fullName evidence="1">Mobile element protein</fullName>
    </submittedName>
</protein>
<evidence type="ECO:0000313" key="2">
    <source>
        <dbReference type="Proteomes" id="UP000219020"/>
    </source>
</evidence>
<accession>A0A2A5SYY6</accession>